<dbReference type="GO" id="GO:0016853">
    <property type="term" value="F:isomerase activity"/>
    <property type="evidence" value="ECO:0007669"/>
    <property type="project" value="UniProtKB-KW"/>
</dbReference>
<dbReference type="InterPro" id="IPR004380">
    <property type="entry name" value="Asp_race"/>
</dbReference>
<sequence length="243" mass="25470">MNATVGVLGGMGPMATVEAFRRITMATPADIDQDHLHVIVDSDPSVPDRTRALLEGGEDPRPYLLRSADRLVGAGAEVICMPCNTAHAYYDWLQARVPVPIVNMITETVRIASSSGRSNFGLLATAGTCATNVYGSAFADAGLRLLQPQVDEQARVSRGIARIKAGDLDVLDDFSRIADRLLSQGAVALVLGCTEISLVADELALRYPIIDALGVLVAATIARATGPTSMAVINGPEGASDVA</sequence>
<dbReference type="InterPro" id="IPR015942">
    <property type="entry name" value="Asp/Glu/hydantoin_racemase"/>
</dbReference>
<reference evidence="3 4" key="1">
    <citation type="submission" date="2021-04" db="EMBL/GenBank/DDBJ databases">
        <title>Ruania sp. nov., isolated from sandy soil of mangrove forest.</title>
        <authorList>
            <person name="Ge X."/>
            <person name="Huang R."/>
            <person name="Liu W."/>
        </authorList>
    </citation>
    <scope>NUCLEOTIDE SEQUENCE [LARGE SCALE GENOMIC DNA]</scope>
    <source>
        <strain evidence="3 4">N2-46</strain>
    </source>
</reference>
<dbReference type="PANTHER" id="PTHR21198">
    <property type="entry name" value="GLUTAMATE RACEMASE"/>
    <property type="match status" value="1"/>
</dbReference>
<evidence type="ECO:0000313" key="3">
    <source>
        <dbReference type="EMBL" id="MBZ2196730.1"/>
    </source>
</evidence>
<evidence type="ECO:0000256" key="2">
    <source>
        <dbReference type="ARBA" id="ARBA00023235"/>
    </source>
</evidence>
<protein>
    <submittedName>
        <fullName evidence="3">Amino acid racemase</fullName>
        <ecNumber evidence="3">5.1.1.-</ecNumber>
    </submittedName>
</protein>
<dbReference type="EMBL" id="JAGSHT010000010">
    <property type="protein sequence ID" value="MBZ2196730.1"/>
    <property type="molecule type" value="Genomic_DNA"/>
</dbReference>
<evidence type="ECO:0000256" key="1">
    <source>
        <dbReference type="ARBA" id="ARBA00007847"/>
    </source>
</evidence>
<dbReference type="PROSITE" id="PS00924">
    <property type="entry name" value="ASP_GLU_RACEMASE_2"/>
    <property type="match status" value="1"/>
</dbReference>
<dbReference type="InterPro" id="IPR001920">
    <property type="entry name" value="Asp/Glu_race"/>
</dbReference>
<keyword evidence="4" id="KW-1185">Reference proteome</keyword>
<dbReference type="Gene3D" id="3.40.50.1860">
    <property type="match status" value="2"/>
</dbReference>
<dbReference type="RefSeq" id="WP_223405842.1">
    <property type="nucleotide sequence ID" value="NZ_JAGSHT010000010.1"/>
</dbReference>
<gene>
    <name evidence="3" type="ORF">KCQ71_11240</name>
</gene>
<dbReference type="SUPFAM" id="SSF53681">
    <property type="entry name" value="Aspartate/glutamate racemase"/>
    <property type="match status" value="2"/>
</dbReference>
<dbReference type="NCBIfam" id="TIGR00035">
    <property type="entry name" value="asp_race"/>
    <property type="match status" value="1"/>
</dbReference>
<organism evidence="3 4">
    <name type="scientific">Occultella gossypii</name>
    <dbReference type="NCBI Taxonomy" id="2800820"/>
    <lineage>
        <taxon>Bacteria</taxon>
        <taxon>Bacillati</taxon>
        <taxon>Actinomycetota</taxon>
        <taxon>Actinomycetes</taxon>
        <taxon>Micrococcales</taxon>
        <taxon>Ruaniaceae</taxon>
        <taxon>Occultella</taxon>
    </lineage>
</organism>
<dbReference type="EC" id="5.1.1.-" evidence="3"/>
<proteinExistence type="inferred from homology"/>
<comment type="similarity">
    <text evidence="1">Belongs to the aspartate/glutamate racemases family.</text>
</comment>
<dbReference type="PANTHER" id="PTHR21198:SF7">
    <property type="entry name" value="ASPARTATE-GLUTAMATE RACEMASE FAMILY"/>
    <property type="match status" value="1"/>
</dbReference>
<keyword evidence="2 3" id="KW-0413">Isomerase</keyword>
<evidence type="ECO:0000313" key="4">
    <source>
        <dbReference type="Proteomes" id="UP000826651"/>
    </source>
</evidence>
<dbReference type="Pfam" id="PF01177">
    <property type="entry name" value="Asp_Glu_race"/>
    <property type="match status" value="1"/>
</dbReference>
<comment type="caution">
    <text evidence="3">The sequence shown here is derived from an EMBL/GenBank/DDBJ whole genome shotgun (WGS) entry which is preliminary data.</text>
</comment>
<accession>A0ABS7S931</accession>
<name>A0ABS7S931_9MICO</name>
<dbReference type="InterPro" id="IPR033134">
    <property type="entry name" value="Asp/Glu_racemase_AS_2"/>
</dbReference>
<dbReference type="Proteomes" id="UP000826651">
    <property type="component" value="Unassembled WGS sequence"/>
</dbReference>